<name>A0A484NCC3_9ASTE</name>
<keyword evidence="2" id="KW-1185">Reference proteome</keyword>
<accession>A0A484NCC3</accession>
<evidence type="ECO:0000313" key="2">
    <source>
        <dbReference type="Proteomes" id="UP000595140"/>
    </source>
</evidence>
<organism evidence="1 2">
    <name type="scientific">Cuscuta campestris</name>
    <dbReference type="NCBI Taxonomy" id="132261"/>
    <lineage>
        <taxon>Eukaryota</taxon>
        <taxon>Viridiplantae</taxon>
        <taxon>Streptophyta</taxon>
        <taxon>Embryophyta</taxon>
        <taxon>Tracheophyta</taxon>
        <taxon>Spermatophyta</taxon>
        <taxon>Magnoliopsida</taxon>
        <taxon>eudicotyledons</taxon>
        <taxon>Gunneridae</taxon>
        <taxon>Pentapetalae</taxon>
        <taxon>asterids</taxon>
        <taxon>lamiids</taxon>
        <taxon>Solanales</taxon>
        <taxon>Convolvulaceae</taxon>
        <taxon>Cuscuteae</taxon>
        <taxon>Cuscuta</taxon>
        <taxon>Cuscuta subgen. Grammica</taxon>
        <taxon>Cuscuta sect. Cleistogrammica</taxon>
    </lineage>
</organism>
<gene>
    <name evidence="1" type="ORF">CCAM_LOCUS40771</name>
</gene>
<evidence type="ECO:0000313" key="1">
    <source>
        <dbReference type="EMBL" id="VFQ98995.1"/>
    </source>
</evidence>
<reference evidence="1 2" key="1">
    <citation type="submission" date="2018-04" db="EMBL/GenBank/DDBJ databases">
        <authorList>
            <person name="Vogel A."/>
        </authorList>
    </citation>
    <scope>NUCLEOTIDE SEQUENCE [LARGE SCALE GENOMIC DNA]</scope>
</reference>
<dbReference type="EMBL" id="OOIL02006635">
    <property type="protein sequence ID" value="VFQ98995.1"/>
    <property type="molecule type" value="Genomic_DNA"/>
</dbReference>
<sequence>MHSSIHKTASCSSIYFQGSGHVCRLFFGDVHTFKGKVPILYTAFSEFSDALGLHDLACFTMYDKTKLTSENQETSA</sequence>
<protein>
    <submittedName>
        <fullName evidence="1">Uncharacterized protein</fullName>
    </submittedName>
</protein>
<proteinExistence type="predicted"/>
<dbReference type="AlphaFoldDB" id="A0A484NCC3"/>
<dbReference type="Proteomes" id="UP000595140">
    <property type="component" value="Unassembled WGS sequence"/>
</dbReference>